<evidence type="ECO:0000256" key="4">
    <source>
        <dbReference type="ARBA" id="ARBA00023010"/>
    </source>
</evidence>
<keyword evidence="4" id="KW-0811">Translocation</keyword>
<reference evidence="5 6" key="1">
    <citation type="submission" date="2014-04" db="EMBL/GenBank/DDBJ databases">
        <authorList>
            <person name="Sears C."/>
            <person name="Carroll K."/>
            <person name="Sack B.R."/>
            <person name="Qadri F."/>
            <person name="Myers L.L."/>
            <person name="Chung G.-T."/>
            <person name="Escheverria P."/>
            <person name="Fraser C.M."/>
            <person name="Sadzewicz L."/>
            <person name="Shefchek K.A."/>
            <person name="Tallon L."/>
            <person name="Das S.P."/>
            <person name="Daugherty S."/>
            <person name="Mongodin E.F."/>
        </authorList>
    </citation>
    <scope>NUCLEOTIDE SEQUENCE [LARGE SCALE GENOMIC DNA]</scope>
    <source>
        <strain evidence="5 6">3776 D15 i</strain>
    </source>
</reference>
<dbReference type="GO" id="GO:0051082">
    <property type="term" value="F:unfolded protein binding"/>
    <property type="evidence" value="ECO:0007669"/>
    <property type="project" value="InterPro"/>
</dbReference>
<dbReference type="RefSeq" id="WP_036651310.1">
    <property type="nucleotide sequence ID" value="NZ_JNHK01000094.1"/>
</dbReference>
<gene>
    <name evidence="5" type="ORF">M091_2109</name>
</gene>
<sequence>MNIQLKEWKVKNLSFKINDIQIEKKTKKNSFNLSMGHFFSEENSKEFGIGFRINIKDEEFNILMEMVFLFELDEDVDEKFKQSDFLTINAPAIAFPYVRSYISNLTLQSGFSPIILPSVNFVKLAKKNK</sequence>
<dbReference type="Gene3D" id="3.10.420.10">
    <property type="entry name" value="SecB-like"/>
    <property type="match status" value="1"/>
</dbReference>
<keyword evidence="3" id="KW-0653">Protein transport</keyword>
<evidence type="ECO:0000256" key="1">
    <source>
        <dbReference type="ARBA" id="ARBA00009990"/>
    </source>
</evidence>
<dbReference type="GO" id="GO:0015031">
    <property type="term" value="P:protein transport"/>
    <property type="evidence" value="ECO:0007669"/>
    <property type="project" value="UniProtKB-KW"/>
</dbReference>
<dbReference type="Proteomes" id="UP000027850">
    <property type="component" value="Unassembled WGS sequence"/>
</dbReference>
<evidence type="ECO:0000256" key="2">
    <source>
        <dbReference type="ARBA" id="ARBA00022448"/>
    </source>
</evidence>
<accession>A0AB34LAH8</accession>
<dbReference type="GO" id="GO:0051262">
    <property type="term" value="P:protein tetramerization"/>
    <property type="evidence" value="ECO:0007669"/>
    <property type="project" value="InterPro"/>
</dbReference>
<proteinExistence type="inferred from homology"/>
<dbReference type="Pfam" id="PF02556">
    <property type="entry name" value="SecB"/>
    <property type="match status" value="1"/>
</dbReference>
<comment type="caution">
    <text evidence="5">The sequence shown here is derived from an EMBL/GenBank/DDBJ whole genome shotgun (WGS) entry which is preliminary data.</text>
</comment>
<dbReference type="InterPro" id="IPR035958">
    <property type="entry name" value="SecB-like_sf"/>
</dbReference>
<name>A0AB34LAH8_PARDI</name>
<keyword evidence="2" id="KW-0813">Transport</keyword>
<dbReference type="SUPFAM" id="SSF54611">
    <property type="entry name" value="SecB-like"/>
    <property type="match status" value="1"/>
</dbReference>
<dbReference type="AlphaFoldDB" id="A0AB34LAH8"/>
<evidence type="ECO:0000313" key="5">
    <source>
        <dbReference type="EMBL" id="KDS35419.1"/>
    </source>
</evidence>
<dbReference type="EMBL" id="JNHK01000094">
    <property type="protein sequence ID" value="KDS35419.1"/>
    <property type="molecule type" value="Genomic_DNA"/>
</dbReference>
<protein>
    <submittedName>
        <fullName evidence="5">Pretranslocase subunit SecB family protein</fullName>
    </submittedName>
</protein>
<evidence type="ECO:0000256" key="3">
    <source>
        <dbReference type="ARBA" id="ARBA00022927"/>
    </source>
</evidence>
<evidence type="ECO:0000313" key="6">
    <source>
        <dbReference type="Proteomes" id="UP000027850"/>
    </source>
</evidence>
<dbReference type="InterPro" id="IPR003708">
    <property type="entry name" value="SecB"/>
</dbReference>
<organism evidence="5 6">
    <name type="scientific">Parabacteroides distasonis str. 3776 D15 i</name>
    <dbReference type="NCBI Taxonomy" id="1339342"/>
    <lineage>
        <taxon>Bacteria</taxon>
        <taxon>Pseudomonadati</taxon>
        <taxon>Bacteroidota</taxon>
        <taxon>Bacteroidia</taxon>
        <taxon>Bacteroidales</taxon>
        <taxon>Tannerellaceae</taxon>
        <taxon>Parabacteroides</taxon>
    </lineage>
</organism>
<comment type="similarity">
    <text evidence="1">Belongs to the SecB family.</text>
</comment>